<protein>
    <recommendedName>
        <fullName evidence="5">Peptidase M10 metallopeptidase domain-containing protein</fullName>
    </recommendedName>
</protein>
<feature type="domain" description="Peptidase M10 metallopeptidase" evidence="5">
    <location>
        <begin position="128"/>
        <end position="201"/>
    </location>
</feature>
<keyword evidence="4" id="KW-0862">Zinc</keyword>
<evidence type="ECO:0000256" key="4">
    <source>
        <dbReference type="ARBA" id="ARBA00022833"/>
    </source>
</evidence>
<dbReference type="Gene3D" id="3.40.390.10">
    <property type="entry name" value="Collagenase (Catalytic Domain)"/>
    <property type="match status" value="1"/>
</dbReference>
<proteinExistence type="predicted"/>
<evidence type="ECO:0000256" key="3">
    <source>
        <dbReference type="ARBA" id="ARBA00022801"/>
    </source>
</evidence>
<dbReference type="Pfam" id="PF00413">
    <property type="entry name" value="Peptidase_M10"/>
    <property type="match status" value="1"/>
</dbReference>
<dbReference type="InterPro" id="IPR001818">
    <property type="entry name" value="Pept_M10_metallopeptidase"/>
</dbReference>
<comment type="caution">
    <text evidence="6">The sequence shown here is derived from an EMBL/GenBank/DDBJ whole genome shotgun (WGS) entry which is preliminary data.</text>
</comment>
<evidence type="ECO:0000259" key="5">
    <source>
        <dbReference type="Pfam" id="PF00413"/>
    </source>
</evidence>
<accession>A0ABQ1FFY9</accession>
<dbReference type="RefSeq" id="WP_189019878.1">
    <property type="nucleotide sequence ID" value="NZ_BMHE01000063.1"/>
</dbReference>
<dbReference type="Proteomes" id="UP000615455">
    <property type="component" value="Unassembled WGS sequence"/>
</dbReference>
<sequence length="201" mass="22059">MKAKKIVTVILTTVIGLTVGVSSVWAYGTISSGISSPPLTFTKWNGFDPATYTAFSNSAAPWNVVSQGEISKNIIDPNGPTTSTNTYPVDDYTNLITKGDRGLNKYVAQTTTYKYIYPWIDNHTLHVDIDINGSFAWSNNLTPNTYDVQDNMAHEFGHAAGLDDLYGSGDSQKTMWGYSTYADRTRATLDTDDINGIKALY</sequence>
<reference evidence="7" key="1">
    <citation type="journal article" date="2019" name="Int. J. Syst. Evol. Microbiol.">
        <title>The Global Catalogue of Microorganisms (GCM) 10K type strain sequencing project: providing services to taxonomists for standard genome sequencing and annotation.</title>
        <authorList>
            <consortium name="The Broad Institute Genomics Platform"/>
            <consortium name="The Broad Institute Genome Sequencing Center for Infectious Disease"/>
            <person name="Wu L."/>
            <person name="Ma J."/>
        </authorList>
    </citation>
    <scope>NUCLEOTIDE SEQUENCE [LARGE SCALE GENOMIC DNA]</scope>
    <source>
        <strain evidence="7">CGMCC 1.15043</strain>
    </source>
</reference>
<keyword evidence="3" id="KW-0378">Hydrolase</keyword>
<evidence type="ECO:0000256" key="2">
    <source>
        <dbReference type="ARBA" id="ARBA00022723"/>
    </source>
</evidence>
<dbReference type="EMBL" id="BMHE01000063">
    <property type="protein sequence ID" value="GGA11577.1"/>
    <property type="molecule type" value="Genomic_DNA"/>
</dbReference>
<evidence type="ECO:0000313" key="7">
    <source>
        <dbReference type="Proteomes" id="UP000615455"/>
    </source>
</evidence>
<keyword evidence="1" id="KW-0645">Protease</keyword>
<keyword evidence="7" id="KW-1185">Reference proteome</keyword>
<evidence type="ECO:0000313" key="6">
    <source>
        <dbReference type="EMBL" id="GGA11577.1"/>
    </source>
</evidence>
<gene>
    <name evidence="6" type="ORF">GCM10008018_65810</name>
</gene>
<evidence type="ECO:0000256" key="1">
    <source>
        <dbReference type="ARBA" id="ARBA00022670"/>
    </source>
</evidence>
<dbReference type="SUPFAM" id="SSF55486">
    <property type="entry name" value="Metalloproteases ('zincins'), catalytic domain"/>
    <property type="match status" value="1"/>
</dbReference>
<dbReference type="InterPro" id="IPR024079">
    <property type="entry name" value="MetalloPept_cat_dom_sf"/>
</dbReference>
<keyword evidence="2" id="KW-0479">Metal-binding</keyword>
<organism evidence="6 7">
    <name type="scientific">Paenibacillus marchantiophytorum</name>
    <dbReference type="NCBI Taxonomy" id="1619310"/>
    <lineage>
        <taxon>Bacteria</taxon>
        <taxon>Bacillati</taxon>
        <taxon>Bacillota</taxon>
        <taxon>Bacilli</taxon>
        <taxon>Bacillales</taxon>
        <taxon>Paenibacillaceae</taxon>
        <taxon>Paenibacillus</taxon>
    </lineage>
</organism>
<name>A0ABQ1FFY9_9BACL</name>